<accession>A0A6J4T4D5</accession>
<sequence>MKRISFACFGLICIIALTCCNNSGTKTSTTTDTAAAQATNNNSGSISNAKIGVQMYSFRMFTFAEALDKVDSAGAKNIEGYWSQPLGGGMKDSFGIRMSAESRAKLKQLLQKKGISLVAMGVISPGTREEWIKAFDLAKEFGLSYITTEPRKDLWDMIDSMAGASGIKIAIHEHPKPNLYWHPDSVLAAIKGHSNIGACADLGHWARSGLNPVDCLKKLEGHIYGAHLKDIKAFNDTKAQDTVVGKGIIDFPPIFQELKRQNFSGMLSVEHESNWYHNMPGVREAVQYYNRQVAQLK</sequence>
<feature type="signal peptide" evidence="1">
    <location>
        <begin position="1"/>
        <end position="23"/>
    </location>
</feature>
<feature type="chain" id="PRO_5027106199" description="Xylose isomerase-like TIM barrel domain-containing protein" evidence="1">
    <location>
        <begin position="24"/>
        <end position="297"/>
    </location>
</feature>
<feature type="domain" description="Xylose isomerase-like TIM barrel" evidence="2">
    <location>
        <begin position="68"/>
        <end position="290"/>
    </location>
</feature>
<dbReference type="InterPro" id="IPR050312">
    <property type="entry name" value="IolE/XylAMocC-like"/>
</dbReference>
<keyword evidence="1" id="KW-0732">Signal</keyword>
<name>A0A6J4T4D5_9BACT</name>
<dbReference type="InterPro" id="IPR036237">
    <property type="entry name" value="Xyl_isomerase-like_sf"/>
</dbReference>
<dbReference type="PANTHER" id="PTHR12110:SF41">
    <property type="entry name" value="INOSOSE DEHYDRATASE"/>
    <property type="match status" value="1"/>
</dbReference>
<organism evidence="3">
    <name type="scientific">uncultured Segetibacter sp</name>
    <dbReference type="NCBI Taxonomy" id="481133"/>
    <lineage>
        <taxon>Bacteria</taxon>
        <taxon>Pseudomonadati</taxon>
        <taxon>Bacteroidota</taxon>
        <taxon>Chitinophagia</taxon>
        <taxon>Chitinophagales</taxon>
        <taxon>Chitinophagaceae</taxon>
        <taxon>Segetibacter</taxon>
        <taxon>environmental samples</taxon>
    </lineage>
</organism>
<evidence type="ECO:0000313" key="3">
    <source>
        <dbReference type="EMBL" id="CAA9513427.1"/>
    </source>
</evidence>
<dbReference type="AlphaFoldDB" id="A0A6J4T4D5"/>
<dbReference type="Pfam" id="PF01261">
    <property type="entry name" value="AP_endonuc_2"/>
    <property type="match status" value="1"/>
</dbReference>
<dbReference type="SUPFAM" id="SSF51658">
    <property type="entry name" value="Xylose isomerase-like"/>
    <property type="match status" value="1"/>
</dbReference>
<gene>
    <name evidence="3" type="ORF">AVDCRST_MAG96-2566</name>
</gene>
<dbReference type="PANTHER" id="PTHR12110">
    <property type="entry name" value="HYDROXYPYRUVATE ISOMERASE"/>
    <property type="match status" value="1"/>
</dbReference>
<proteinExistence type="predicted"/>
<dbReference type="EMBL" id="CADCVN010001003">
    <property type="protein sequence ID" value="CAA9513427.1"/>
    <property type="molecule type" value="Genomic_DNA"/>
</dbReference>
<reference evidence="3" key="1">
    <citation type="submission" date="2020-02" db="EMBL/GenBank/DDBJ databases">
        <authorList>
            <person name="Meier V. D."/>
        </authorList>
    </citation>
    <scope>NUCLEOTIDE SEQUENCE</scope>
    <source>
        <strain evidence="3">AVDCRST_MAG96</strain>
    </source>
</reference>
<evidence type="ECO:0000259" key="2">
    <source>
        <dbReference type="Pfam" id="PF01261"/>
    </source>
</evidence>
<evidence type="ECO:0000256" key="1">
    <source>
        <dbReference type="SAM" id="SignalP"/>
    </source>
</evidence>
<dbReference type="Gene3D" id="3.20.20.150">
    <property type="entry name" value="Divalent-metal-dependent TIM barrel enzymes"/>
    <property type="match status" value="1"/>
</dbReference>
<protein>
    <recommendedName>
        <fullName evidence="2">Xylose isomerase-like TIM barrel domain-containing protein</fullName>
    </recommendedName>
</protein>
<dbReference type="InterPro" id="IPR013022">
    <property type="entry name" value="Xyl_isomerase-like_TIM-brl"/>
</dbReference>